<reference evidence="4 5" key="1">
    <citation type="submission" date="2020-07" db="EMBL/GenBank/DDBJ databases">
        <title>Chryseobacterium sp.cx-624.</title>
        <authorList>
            <person name="Yang C."/>
        </authorList>
    </citation>
    <scope>NUCLEOTIDE SEQUENCE [LARGE SCALE GENOMIC DNA]</scope>
    <source>
        <strain evidence="4">Cx-624</strain>
        <strain evidence="5">cx-624</strain>
    </source>
</reference>
<dbReference type="EMBL" id="CP059472">
    <property type="protein sequence ID" value="QMS97311.1"/>
    <property type="molecule type" value="Genomic_DNA"/>
</dbReference>
<sequence length="150" mass="17038">MKKILLFCAALFAFSFLLSCDDDEVVKSNIVGVWKPVKMVETKVDNNGSNSESFYYTDCQQLSRWTFNENNTGSVVTQDDTFTTCHIAFQSTINYQYNPKTGEIVINYLTGQDTGKISDVTDTTMNLKIEEIDLNADTYESQVYTMVRVN</sequence>
<dbReference type="PROSITE" id="PS51257">
    <property type="entry name" value="PROKAR_LIPOPROTEIN"/>
    <property type="match status" value="1"/>
</dbReference>
<gene>
    <name evidence="4" type="ORF">H1R16_06060</name>
    <name evidence="3" type="ORF">H2507_11165</name>
</gene>
<dbReference type="AlphaFoldDB" id="A0A7D7QX54"/>
<dbReference type="EMBL" id="JACEUX010000004">
    <property type="protein sequence ID" value="MBA5247727.1"/>
    <property type="molecule type" value="Genomic_DNA"/>
</dbReference>
<feature type="chain" id="PRO_5044656351" evidence="1">
    <location>
        <begin position="21"/>
        <end position="150"/>
    </location>
</feature>
<keyword evidence="6" id="KW-1185">Reference proteome</keyword>
<keyword evidence="1" id="KW-0732">Signal</keyword>
<evidence type="ECO:0000256" key="1">
    <source>
        <dbReference type="SAM" id="SignalP"/>
    </source>
</evidence>
<evidence type="ECO:0000313" key="5">
    <source>
        <dbReference type="Proteomes" id="UP000515349"/>
    </source>
</evidence>
<evidence type="ECO:0000313" key="4">
    <source>
        <dbReference type="EMBL" id="QMS97311.1"/>
    </source>
</evidence>
<dbReference type="Proteomes" id="UP000539710">
    <property type="component" value="Unassembled WGS sequence"/>
</dbReference>
<reference evidence="3" key="3">
    <citation type="submission" date="2020-07" db="EMBL/GenBank/DDBJ databases">
        <authorList>
            <person name="Yang C."/>
        </authorList>
    </citation>
    <scope>NUCLEOTIDE SEQUENCE</scope>
    <source>
        <strain evidence="3">Cx-624</strain>
    </source>
</reference>
<dbReference type="RefSeq" id="WP_181887830.1">
    <property type="nucleotide sequence ID" value="NZ_CP059472.1"/>
</dbReference>
<evidence type="ECO:0000259" key="2">
    <source>
        <dbReference type="Pfam" id="PF13648"/>
    </source>
</evidence>
<reference evidence="6" key="2">
    <citation type="submission" date="2020-07" db="EMBL/GenBank/DDBJ databases">
        <title>Flavobacterium sp. xlx-214.</title>
        <authorList>
            <person name="Yang C."/>
        </authorList>
    </citation>
    <scope>NUCLEOTIDE SEQUENCE [LARGE SCALE GENOMIC DNA]</scope>
    <source>
        <strain evidence="6">CX-624</strain>
    </source>
</reference>
<dbReference type="Proteomes" id="UP000515349">
    <property type="component" value="Chromosome"/>
</dbReference>
<dbReference type="Pfam" id="PF13648">
    <property type="entry name" value="Lipocalin_4"/>
    <property type="match status" value="1"/>
</dbReference>
<dbReference type="InterPro" id="IPR024311">
    <property type="entry name" value="Lipocalin-like"/>
</dbReference>
<name>A0A7D7QX54_9FLAO</name>
<organism evidence="4 5">
    <name type="scientific">Marnyiella aurantia</name>
    <dbReference type="NCBI Taxonomy" id="2758037"/>
    <lineage>
        <taxon>Bacteria</taxon>
        <taxon>Pseudomonadati</taxon>
        <taxon>Bacteroidota</taxon>
        <taxon>Flavobacteriia</taxon>
        <taxon>Flavobacteriales</taxon>
        <taxon>Weeksellaceae</taxon>
        <taxon>Marnyiella</taxon>
    </lineage>
</organism>
<proteinExistence type="predicted"/>
<dbReference type="KEGG" id="cbau:H1R16_06060"/>
<feature type="signal peptide" evidence="1">
    <location>
        <begin position="1"/>
        <end position="20"/>
    </location>
</feature>
<accession>A0A7D7QX54</accession>
<evidence type="ECO:0000313" key="6">
    <source>
        <dbReference type="Proteomes" id="UP000539710"/>
    </source>
</evidence>
<protein>
    <submittedName>
        <fullName evidence="4">Lipocalin family protein</fullName>
    </submittedName>
</protein>
<feature type="domain" description="Lipocalin-like" evidence="2">
    <location>
        <begin position="30"/>
        <end position="127"/>
    </location>
</feature>
<evidence type="ECO:0000313" key="3">
    <source>
        <dbReference type="EMBL" id="MBA5247727.1"/>
    </source>
</evidence>